<sequence length="53" mass="5914">MSVPSPCNNICILDGTICTGCGRTTDEIARWSTMKEEEQRKIVLRVCPSLLDE</sequence>
<gene>
    <name evidence="1" type="ORF">IPJ89_04140</name>
</gene>
<protein>
    <submittedName>
        <fullName evidence="1">DUF1289 domain-containing protein</fullName>
    </submittedName>
</protein>
<dbReference type="PANTHER" id="PTHR35175">
    <property type="entry name" value="DUF1289 DOMAIN-CONTAINING PROTEIN"/>
    <property type="match status" value="1"/>
</dbReference>
<accession>A0A7T9I1G4</accession>
<name>A0A7T9I1G4_9ARCH</name>
<dbReference type="EMBL" id="CP064981">
    <property type="protein sequence ID" value="QQR92318.1"/>
    <property type="molecule type" value="Genomic_DNA"/>
</dbReference>
<dbReference type="AlphaFoldDB" id="A0A7T9I1G4"/>
<dbReference type="Proteomes" id="UP000596004">
    <property type="component" value="Chromosome"/>
</dbReference>
<dbReference type="PANTHER" id="PTHR35175:SF2">
    <property type="entry name" value="DUF1289 DOMAIN-CONTAINING PROTEIN"/>
    <property type="match status" value="1"/>
</dbReference>
<proteinExistence type="predicted"/>
<evidence type="ECO:0000313" key="1">
    <source>
        <dbReference type="EMBL" id="QQR92318.1"/>
    </source>
</evidence>
<dbReference type="InterPro" id="IPR010710">
    <property type="entry name" value="DUF1289"/>
</dbReference>
<reference evidence="1" key="1">
    <citation type="submission" date="2020-11" db="EMBL/GenBank/DDBJ databases">
        <title>Connecting structure to function with the recovery of over 1000 high-quality activated sludge metagenome-assembled genomes encoding full-length rRNA genes using long-read sequencing.</title>
        <authorList>
            <person name="Singleton C.M."/>
            <person name="Petriglieri F."/>
            <person name="Kristensen J.M."/>
            <person name="Kirkegaard R.H."/>
            <person name="Michaelsen T.Y."/>
            <person name="Andersen M.H."/>
            <person name="Karst S.M."/>
            <person name="Dueholm M.S."/>
            <person name="Nielsen P.H."/>
            <person name="Albertsen M."/>
        </authorList>
    </citation>
    <scope>NUCLEOTIDE SEQUENCE</scope>
    <source>
        <strain evidence="1">Fred_18-Q3-R57-64_BAT3C.431</strain>
    </source>
</reference>
<dbReference type="Pfam" id="PF06945">
    <property type="entry name" value="DUF1289"/>
    <property type="match status" value="1"/>
</dbReference>
<organism evidence="1">
    <name type="scientific">Candidatus Iainarchaeum sp</name>
    <dbReference type="NCBI Taxonomy" id="3101447"/>
    <lineage>
        <taxon>Archaea</taxon>
        <taxon>Candidatus Iainarchaeota</taxon>
        <taxon>Candidatus Iainarchaeia</taxon>
        <taxon>Candidatus Iainarchaeales</taxon>
        <taxon>Candidatus Iainarchaeaceae</taxon>
        <taxon>Candidatus Iainarchaeum</taxon>
    </lineage>
</organism>